<evidence type="ECO:0000313" key="1">
    <source>
        <dbReference type="EMBL" id="SPT52741.1"/>
    </source>
</evidence>
<dbReference type="EMBL" id="UAPQ01000001">
    <property type="protein sequence ID" value="SPT52741.1"/>
    <property type="molecule type" value="Genomic_DNA"/>
</dbReference>
<reference evidence="1 2" key="1">
    <citation type="submission" date="2018-06" db="EMBL/GenBank/DDBJ databases">
        <authorList>
            <consortium name="Pathogen Informatics"/>
            <person name="Doyle S."/>
        </authorList>
    </citation>
    <scope>NUCLEOTIDE SEQUENCE [LARGE SCALE GENOMIC DNA]</scope>
    <source>
        <strain evidence="1 2">NCTC11535</strain>
    </source>
</reference>
<organism evidence="1 2">
    <name type="scientific">Actinomyces bovis</name>
    <dbReference type="NCBI Taxonomy" id="1658"/>
    <lineage>
        <taxon>Bacteria</taxon>
        <taxon>Bacillati</taxon>
        <taxon>Actinomycetota</taxon>
        <taxon>Actinomycetes</taxon>
        <taxon>Actinomycetales</taxon>
        <taxon>Actinomycetaceae</taxon>
        <taxon>Actinomyces</taxon>
    </lineage>
</organism>
<gene>
    <name evidence="1" type="ORF">NCTC11535_00395</name>
</gene>
<sequence>MVVGLLRERLGAGWSPSQLRRVMDQPLPPKVGRMSSLVASRLERNADPALAPGVGELGLSEDELHALARRRSDELARPGPRPRHRDLVFERALAQVALEMPGASRVELARAAGERLRSGGEGATGAA</sequence>
<accession>A0ABY1VKV9</accession>
<evidence type="ECO:0000313" key="2">
    <source>
        <dbReference type="Proteomes" id="UP000250006"/>
    </source>
</evidence>
<dbReference type="Proteomes" id="UP000250006">
    <property type="component" value="Unassembled WGS sequence"/>
</dbReference>
<proteinExistence type="predicted"/>
<name>A0ABY1VKV9_9ACTO</name>
<protein>
    <submittedName>
        <fullName evidence="1">Uncharacterized protein</fullName>
    </submittedName>
</protein>
<comment type="caution">
    <text evidence="1">The sequence shown here is derived from an EMBL/GenBank/DDBJ whole genome shotgun (WGS) entry which is preliminary data.</text>
</comment>
<keyword evidence="2" id="KW-1185">Reference proteome</keyword>